<dbReference type="PANTHER" id="PTHR37299">
    <property type="entry name" value="TRANSCRIPTIONAL REGULATOR-RELATED"/>
    <property type="match status" value="1"/>
</dbReference>
<dbReference type="OrthoDB" id="9809318at2"/>
<dbReference type="SMART" id="SM00850">
    <property type="entry name" value="LytTR"/>
    <property type="match status" value="1"/>
</dbReference>
<accession>A0A1W1WWZ7</accession>
<keyword evidence="3" id="KW-0597">Phosphoprotein</keyword>
<dbReference type="PROSITE" id="PS50110">
    <property type="entry name" value="RESPONSE_REGULATORY"/>
    <property type="match status" value="1"/>
</dbReference>
<dbReference type="PANTHER" id="PTHR37299:SF1">
    <property type="entry name" value="STAGE 0 SPORULATION PROTEIN A HOMOLOG"/>
    <property type="match status" value="1"/>
</dbReference>
<dbReference type="Gene3D" id="3.40.50.2300">
    <property type="match status" value="1"/>
</dbReference>
<evidence type="ECO:0000256" key="1">
    <source>
        <dbReference type="ARBA" id="ARBA00018672"/>
    </source>
</evidence>
<dbReference type="InterPro" id="IPR046947">
    <property type="entry name" value="LytR-like"/>
</dbReference>
<dbReference type="AlphaFoldDB" id="A0A1W1WWZ7"/>
<evidence type="ECO:0000256" key="2">
    <source>
        <dbReference type="ARBA" id="ARBA00024867"/>
    </source>
</evidence>
<proteinExistence type="predicted"/>
<organism evidence="6 7">
    <name type="scientific">Clostridium acidisoli DSM 12555</name>
    <dbReference type="NCBI Taxonomy" id="1121291"/>
    <lineage>
        <taxon>Bacteria</taxon>
        <taxon>Bacillati</taxon>
        <taxon>Bacillota</taxon>
        <taxon>Clostridia</taxon>
        <taxon>Eubacteriales</taxon>
        <taxon>Clostridiaceae</taxon>
        <taxon>Clostridium</taxon>
    </lineage>
</organism>
<dbReference type="STRING" id="1121291.SAMN02745134_00033"/>
<comment type="function">
    <text evidence="2">May play the central regulatory role in sporulation. It may be an element of the effector pathway responsible for the activation of sporulation genes in response to nutritional stress. Spo0A may act in concert with spo0H (a sigma factor) to control the expression of some genes that are critical to the sporulation process.</text>
</comment>
<dbReference type="RefSeq" id="WP_084113265.1">
    <property type="nucleotide sequence ID" value="NZ_FWXH01000002.1"/>
</dbReference>
<dbReference type="PROSITE" id="PS50930">
    <property type="entry name" value="HTH_LYTTR"/>
    <property type="match status" value="1"/>
</dbReference>
<dbReference type="SUPFAM" id="SSF52172">
    <property type="entry name" value="CheY-like"/>
    <property type="match status" value="1"/>
</dbReference>
<feature type="modified residue" description="4-aspartylphosphate" evidence="3">
    <location>
        <position position="56"/>
    </location>
</feature>
<dbReference type="EMBL" id="FWXH01000002">
    <property type="protein sequence ID" value="SMC16249.1"/>
    <property type="molecule type" value="Genomic_DNA"/>
</dbReference>
<reference evidence="6 7" key="1">
    <citation type="submission" date="2017-04" db="EMBL/GenBank/DDBJ databases">
        <authorList>
            <person name="Afonso C.L."/>
            <person name="Miller P.J."/>
            <person name="Scott M.A."/>
            <person name="Spackman E."/>
            <person name="Goraichik I."/>
            <person name="Dimitrov K.M."/>
            <person name="Suarez D.L."/>
            <person name="Swayne D.E."/>
        </authorList>
    </citation>
    <scope>NUCLEOTIDE SEQUENCE [LARGE SCALE GENOMIC DNA]</scope>
    <source>
        <strain evidence="6 7">DSM 12555</strain>
    </source>
</reference>
<dbReference type="GO" id="GO:0003677">
    <property type="term" value="F:DNA binding"/>
    <property type="evidence" value="ECO:0007669"/>
    <property type="project" value="InterPro"/>
</dbReference>
<sequence>MDMVKCVIIEDEFPSAEELKYILSKHKNMSVVGVAYDGDTGIELTKKQKPNVVFIDINMPVKNGIEVAKIIKDFNYPIDIIFVTAYAKYAVQAFEMYVLDYVLKPFDESRINITINRIIDKWNKTRIQTEKIPNMLNTIIDKIDKDKKLLKKVPCERKGKIILVDLKDIYYFFIENEKTYVKTQNNKYIVGYTLCQIQCKTNFFRCHRSYLVNMDNVKEFYSWFNGSYKLVMADNEKSEIPISRTNVKKLKDYFEI</sequence>
<feature type="domain" description="HTH LytTR-type" evidence="5">
    <location>
        <begin position="153"/>
        <end position="256"/>
    </location>
</feature>
<dbReference type="Proteomes" id="UP000192468">
    <property type="component" value="Unassembled WGS sequence"/>
</dbReference>
<evidence type="ECO:0000313" key="7">
    <source>
        <dbReference type="Proteomes" id="UP000192468"/>
    </source>
</evidence>
<evidence type="ECO:0000256" key="3">
    <source>
        <dbReference type="PROSITE-ProRule" id="PRU00169"/>
    </source>
</evidence>
<dbReference type="Gene3D" id="2.40.50.1020">
    <property type="entry name" value="LytTr DNA-binding domain"/>
    <property type="match status" value="1"/>
</dbReference>
<feature type="domain" description="Response regulatory" evidence="4">
    <location>
        <begin position="5"/>
        <end position="119"/>
    </location>
</feature>
<dbReference type="Pfam" id="PF04397">
    <property type="entry name" value="LytTR"/>
    <property type="match status" value="1"/>
</dbReference>
<dbReference type="InterPro" id="IPR007492">
    <property type="entry name" value="LytTR_DNA-bd_dom"/>
</dbReference>
<evidence type="ECO:0000259" key="5">
    <source>
        <dbReference type="PROSITE" id="PS50930"/>
    </source>
</evidence>
<dbReference type="InterPro" id="IPR011006">
    <property type="entry name" value="CheY-like_superfamily"/>
</dbReference>
<evidence type="ECO:0000259" key="4">
    <source>
        <dbReference type="PROSITE" id="PS50110"/>
    </source>
</evidence>
<gene>
    <name evidence="6" type="ORF">SAMN02745134_00033</name>
</gene>
<keyword evidence="7" id="KW-1185">Reference proteome</keyword>
<evidence type="ECO:0000313" key="6">
    <source>
        <dbReference type="EMBL" id="SMC16249.1"/>
    </source>
</evidence>
<dbReference type="Pfam" id="PF00072">
    <property type="entry name" value="Response_reg"/>
    <property type="match status" value="1"/>
</dbReference>
<name>A0A1W1WWZ7_9CLOT</name>
<dbReference type="GO" id="GO:0000156">
    <property type="term" value="F:phosphorelay response regulator activity"/>
    <property type="evidence" value="ECO:0007669"/>
    <property type="project" value="InterPro"/>
</dbReference>
<dbReference type="SMART" id="SM00448">
    <property type="entry name" value="REC"/>
    <property type="match status" value="1"/>
</dbReference>
<protein>
    <recommendedName>
        <fullName evidence="1">Stage 0 sporulation protein A homolog</fullName>
    </recommendedName>
</protein>
<dbReference type="InterPro" id="IPR001789">
    <property type="entry name" value="Sig_transdc_resp-reg_receiver"/>
</dbReference>